<feature type="compositionally biased region" description="Basic and acidic residues" evidence="1">
    <location>
        <begin position="94"/>
        <end position="111"/>
    </location>
</feature>
<feature type="region of interest" description="Disordered" evidence="1">
    <location>
        <begin position="159"/>
        <end position="205"/>
    </location>
</feature>
<feature type="compositionally biased region" description="Low complexity" evidence="1">
    <location>
        <begin position="192"/>
        <end position="205"/>
    </location>
</feature>
<keyword evidence="3" id="KW-1185">Reference proteome</keyword>
<organism evidence="2 3">
    <name type="scientific">Escovopsis weberi</name>
    <dbReference type="NCBI Taxonomy" id="150374"/>
    <lineage>
        <taxon>Eukaryota</taxon>
        <taxon>Fungi</taxon>
        <taxon>Dikarya</taxon>
        <taxon>Ascomycota</taxon>
        <taxon>Pezizomycotina</taxon>
        <taxon>Sordariomycetes</taxon>
        <taxon>Hypocreomycetidae</taxon>
        <taxon>Hypocreales</taxon>
        <taxon>Hypocreaceae</taxon>
        <taxon>Escovopsis</taxon>
    </lineage>
</organism>
<dbReference type="Proteomes" id="UP000053831">
    <property type="component" value="Unassembled WGS sequence"/>
</dbReference>
<feature type="compositionally biased region" description="Low complexity" evidence="1">
    <location>
        <begin position="159"/>
        <end position="176"/>
    </location>
</feature>
<reference evidence="2 3" key="1">
    <citation type="submission" date="2015-07" db="EMBL/GenBank/DDBJ databases">
        <title>The genome of the fungus Escovopsis weberi, a specialized disease agent of ant agriculture.</title>
        <authorList>
            <person name="de Man T.J."/>
            <person name="Stajich J.E."/>
            <person name="Kubicek C.P."/>
            <person name="Chenthamara K."/>
            <person name="Atanasova L."/>
            <person name="Druzhinina I.S."/>
            <person name="Birnbaum S."/>
            <person name="Barribeau S.M."/>
            <person name="Teiling C."/>
            <person name="Suen G."/>
            <person name="Currie C."/>
            <person name="Gerardo N.M."/>
        </authorList>
    </citation>
    <scope>NUCLEOTIDE SEQUENCE [LARGE SCALE GENOMIC DNA]</scope>
</reference>
<comment type="caution">
    <text evidence="2">The sequence shown here is derived from an EMBL/GenBank/DDBJ whole genome shotgun (WGS) entry which is preliminary data.</text>
</comment>
<evidence type="ECO:0000313" key="2">
    <source>
        <dbReference type="EMBL" id="KOS19544.1"/>
    </source>
</evidence>
<dbReference type="OrthoDB" id="4777690at2759"/>
<sequence length="319" mass="33642">MWFQGADDDYRGPLFITKDDDNNSATTGSTRNHSDWTGGARARDAWSARARAATVSVGPSARSNAVPRGATHAHNNFSNDGGDDYNYRYLSSEYQHDEESRRTLDAPDFTRGRATSSANSASVFTRAAGIRATGTSTTTTGTTTASDLAAYFASSSSAHADSPASLRSSSSLTQSPSPQPGTPPDLFSRSYSLKSPASASPTSKSISILTRSLEGAVKTPSASPGLVITTPSPNLVASPEIDLTDCDPSHPDMTTGHGLDAAMSRARQDSFVTVGPKPISMNTQNRDNLNRNRRESLAGSLMGGLSWGGMSFGSFVRDE</sequence>
<protein>
    <submittedName>
        <fullName evidence="2">Uncharacterized protein</fullName>
    </submittedName>
</protein>
<dbReference type="EMBL" id="LGSR01000020">
    <property type="protein sequence ID" value="KOS19544.1"/>
    <property type="molecule type" value="Genomic_DNA"/>
</dbReference>
<accession>A0A0M8N301</accession>
<name>A0A0M8N301_ESCWE</name>
<feature type="region of interest" description="Disordered" evidence="1">
    <location>
        <begin position="1"/>
        <end position="121"/>
    </location>
</feature>
<evidence type="ECO:0000256" key="1">
    <source>
        <dbReference type="SAM" id="MobiDB-lite"/>
    </source>
</evidence>
<dbReference type="STRING" id="150374.A0A0M8N301"/>
<gene>
    <name evidence="2" type="ORF">ESCO_000254</name>
</gene>
<proteinExistence type="predicted"/>
<dbReference type="AlphaFoldDB" id="A0A0M8N301"/>
<evidence type="ECO:0000313" key="3">
    <source>
        <dbReference type="Proteomes" id="UP000053831"/>
    </source>
</evidence>